<sequence>MQLDNYKIYWNNTKNIPIIIDEDKDTLLIKNSGLTYLTTDARPVFLEEKHLMKNIFSLDDSIYFKSVWCSKQGRYFIDGKPLKKSMIKNIKEIRNIDSFRKKILGFEKTEEMINKETQIFKDFVEENKEHIHYLLENKDRDSEGYYIGAYPFIDEVIEKYKNRVPIVSFSGGKDSTVVSYMVTKATNNQSVLHIFGDTTLELPLTYEYIKDFKEKNPATPFFEEKNDENNFLEMCKEIGPPSRVKSWCCSIFKTGPMGTTLSNFDMDLLTFYGIRRRESASRRKYKKVSKTPKIHGGIVNSPIIDWMDLDVWLYMLSENIEFNFSYKQGFPRVGCWMCPNNSDISQFLAKIHVNKNHCNNITFDSEDWEKFIYDFSRKIVKNYYKNNEIDISEDKLEKEVKYYVENSKWRARQGGDGLEKSKNTIINKNECINEKNTYSISLNRPVDDEFTTLFKPFGKLSFRNQGASQEMFVIDKKGNAIIKVIFKNGEKEIRATIIDLEDRYLYGKLIRQLNKFNICIYCQACNSTCNFGALSVVNGTYSIDENKCIHCLNCVNRFESGCLVTSTLKIKTKE</sequence>
<dbReference type="SUPFAM" id="SSF52402">
    <property type="entry name" value="Adenine nucleotide alpha hydrolases-like"/>
    <property type="match status" value="1"/>
</dbReference>
<name>A0A1M5XXN2_9CLOT</name>
<dbReference type="PROSITE" id="PS51379">
    <property type="entry name" value="4FE4S_FER_2"/>
    <property type="match status" value="1"/>
</dbReference>
<dbReference type="RefSeq" id="WP_073340817.1">
    <property type="nucleotide sequence ID" value="NZ_FQXM01000040.1"/>
</dbReference>
<feature type="domain" description="4Fe-4S ferredoxin-type" evidence="1">
    <location>
        <begin position="509"/>
        <end position="539"/>
    </location>
</feature>
<dbReference type="InterPro" id="IPR050128">
    <property type="entry name" value="Sulfate_adenylyltrnsfr_sub2"/>
</dbReference>
<dbReference type="Gene3D" id="3.40.50.620">
    <property type="entry name" value="HUPs"/>
    <property type="match status" value="1"/>
</dbReference>
<dbReference type="OrthoDB" id="9774475at2"/>
<dbReference type="STRING" id="1121316.SAMN02745207_04010"/>
<dbReference type="EMBL" id="FQXM01000040">
    <property type="protein sequence ID" value="SHI04492.1"/>
    <property type="molecule type" value="Genomic_DNA"/>
</dbReference>
<evidence type="ECO:0000259" key="1">
    <source>
        <dbReference type="PROSITE" id="PS51379"/>
    </source>
</evidence>
<dbReference type="InterPro" id="IPR014729">
    <property type="entry name" value="Rossmann-like_a/b/a_fold"/>
</dbReference>
<dbReference type="InterPro" id="IPR002500">
    <property type="entry name" value="PAPS_reduct_dom"/>
</dbReference>
<dbReference type="Gene3D" id="3.30.70.20">
    <property type="match status" value="1"/>
</dbReference>
<gene>
    <name evidence="2" type="ORF">SAMN02745207_04010</name>
</gene>
<proteinExistence type="predicted"/>
<dbReference type="GO" id="GO:0003824">
    <property type="term" value="F:catalytic activity"/>
    <property type="evidence" value="ECO:0007669"/>
    <property type="project" value="InterPro"/>
</dbReference>
<evidence type="ECO:0000313" key="2">
    <source>
        <dbReference type="EMBL" id="SHI04492.1"/>
    </source>
</evidence>
<dbReference type="PANTHER" id="PTHR43196:SF2">
    <property type="entry name" value="PHOSPHOADENOSINE PHOSPHOSULFATE REDUCTASE"/>
    <property type="match status" value="1"/>
</dbReference>
<dbReference type="PANTHER" id="PTHR43196">
    <property type="entry name" value="SULFATE ADENYLYLTRANSFERASE SUBUNIT 2"/>
    <property type="match status" value="1"/>
</dbReference>
<protein>
    <submittedName>
        <fullName evidence="2">Phosphoadenosine phosphosulfate reductase</fullName>
    </submittedName>
</protein>
<dbReference type="SUPFAM" id="SSF54862">
    <property type="entry name" value="4Fe-4S ferredoxins"/>
    <property type="match status" value="1"/>
</dbReference>
<organism evidence="2 3">
    <name type="scientific">Clostridium grantii DSM 8605</name>
    <dbReference type="NCBI Taxonomy" id="1121316"/>
    <lineage>
        <taxon>Bacteria</taxon>
        <taxon>Bacillati</taxon>
        <taxon>Bacillota</taxon>
        <taxon>Clostridia</taxon>
        <taxon>Eubacteriales</taxon>
        <taxon>Clostridiaceae</taxon>
        <taxon>Clostridium</taxon>
    </lineage>
</organism>
<accession>A0A1M5XXN2</accession>
<evidence type="ECO:0000313" key="3">
    <source>
        <dbReference type="Proteomes" id="UP000184447"/>
    </source>
</evidence>
<dbReference type="Proteomes" id="UP000184447">
    <property type="component" value="Unassembled WGS sequence"/>
</dbReference>
<dbReference type="InterPro" id="IPR017896">
    <property type="entry name" value="4Fe4S_Fe-S-bd"/>
</dbReference>
<dbReference type="AlphaFoldDB" id="A0A1M5XXN2"/>
<reference evidence="2 3" key="1">
    <citation type="submission" date="2016-11" db="EMBL/GenBank/DDBJ databases">
        <authorList>
            <person name="Jaros S."/>
            <person name="Januszkiewicz K."/>
            <person name="Wedrychowicz H."/>
        </authorList>
    </citation>
    <scope>NUCLEOTIDE SEQUENCE [LARGE SCALE GENOMIC DNA]</scope>
    <source>
        <strain evidence="2 3">DSM 8605</strain>
    </source>
</reference>
<keyword evidence="3" id="KW-1185">Reference proteome</keyword>
<dbReference type="Pfam" id="PF01507">
    <property type="entry name" value="PAPS_reduct"/>
    <property type="match status" value="1"/>
</dbReference>